<feature type="compositionally biased region" description="Basic and acidic residues" evidence="1">
    <location>
        <begin position="1"/>
        <end position="12"/>
    </location>
</feature>
<proteinExistence type="predicted"/>
<reference evidence="2" key="1">
    <citation type="submission" date="2020-11" db="EMBL/GenBank/DDBJ databases">
        <title>Carbohydrate-dependent, anaerobic sulfur respiration: A novel catabolism in halophilic archaea.</title>
        <authorList>
            <person name="Sorokin D.Y."/>
            <person name="Messina E."/>
            <person name="Smedile F."/>
            <person name="La Cono V."/>
            <person name="Hallsworth J.E."/>
            <person name="Yakimov M.M."/>
        </authorList>
    </citation>
    <scope>NUCLEOTIDE SEQUENCE</scope>
    <source>
        <strain evidence="2">AArc-S</strain>
    </source>
</reference>
<sequence length="53" mass="5493">MGGSHGEMDVDFRVGAGEPEPTTVAVPAGESVTEQFTYTRDPGFSSCSVSVGR</sequence>
<dbReference type="Proteomes" id="UP000663586">
    <property type="component" value="Chromosome"/>
</dbReference>
<accession>A0A897MTY6</accession>
<feature type="region of interest" description="Disordered" evidence="1">
    <location>
        <begin position="1"/>
        <end position="24"/>
    </location>
</feature>
<dbReference type="KEGG" id="hara:AArcS_0456"/>
<keyword evidence="3" id="KW-1185">Reference proteome</keyword>
<evidence type="ECO:0000313" key="2">
    <source>
        <dbReference type="EMBL" id="QSG01685.1"/>
    </source>
</evidence>
<name>A0A897MTY6_9EURY</name>
<organism evidence="2 3">
    <name type="scientific">Natranaeroarchaeum sulfidigenes</name>
    <dbReference type="NCBI Taxonomy" id="2784880"/>
    <lineage>
        <taxon>Archaea</taxon>
        <taxon>Methanobacteriati</taxon>
        <taxon>Methanobacteriota</taxon>
        <taxon>Stenosarchaea group</taxon>
        <taxon>Halobacteria</taxon>
        <taxon>Halobacteriales</taxon>
        <taxon>Natronoarchaeaceae</taxon>
        <taxon>Natranaeroarchaeum</taxon>
    </lineage>
</organism>
<dbReference type="AlphaFoldDB" id="A0A897MTY6"/>
<dbReference type="EMBL" id="CP064786">
    <property type="protein sequence ID" value="QSG01685.1"/>
    <property type="molecule type" value="Genomic_DNA"/>
</dbReference>
<evidence type="ECO:0000313" key="3">
    <source>
        <dbReference type="Proteomes" id="UP000663586"/>
    </source>
</evidence>
<gene>
    <name evidence="2" type="ORF">AArcS_0456</name>
</gene>
<evidence type="ECO:0000256" key="1">
    <source>
        <dbReference type="SAM" id="MobiDB-lite"/>
    </source>
</evidence>
<protein>
    <submittedName>
        <fullName evidence="2">Uncharacterized protein</fullName>
    </submittedName>
</protein>